<organism evidence="1 2">
    <name type="scientific">Methylomarinovum caldicuralii</name>
    <dbReference type="NCBI Taxonomy" id="438856"/>
    <lineage>
        <taxon>Bacteria</taxon>
        <taxon>Pseudomonadati</taxon>
        <taxon>Pseudomonadota</taxon>
        <taxon>Gammaproteobacteria</taxon>
        <taxon>Methylococcales</taxon>
        <taxon>Methylothermaceae</taxon>
        <taxon>Methylomarinovum</taxon>
    </lineage>
</organism>
<dbReference type="Proteomes" id="UP001321825">
    <property type="component" value="Chromosome"/>
</dbReference>
<sequence>MRILYGVQGTGNGHLTRARVMAPALRAAGIEVQYLFSGRPREKFFDMEVFGDWWWRRGLTFVSRKGRIDYLRTLARVRDLPGFIHDVQALDLRGFDLVLNDFEPVSAWAARLDGVPVIGLGHQQAFRYAIPKCRGGWHARLLLRWYAPAPLGLGLHWHHFGQPILPPLVEPLPVQATDPRRILVYLPFESLADIRRLLLNFPRWRFHVYHSQVPVPYADRNLRFHPFSRDGFQQDLAASAGVICNSGFEFISEALAAGKKILSKPLKGQWEQCCNAKALAELGWGTVMARLDQDTVAAWLESGRAVQVRYPDVAAAIVAWLKAGSGRIDPDWIDAIWRQVEVVAPTGQSAPNRASISQNRPRT</sequence>
<dbReference type="KEGG" id="mcau:MIT9_P0192"/>
<name>A0AAU9CL97_9GAMM</name>
<dbReference type="NCBIfam" id="TIGR00661">
    <property type="entry name" value="MJ1255"/>
    <property type="match status" value="1"/>
</dbReference>
<dbReference type="Pfam" id="PF13528">
    <property type="entry name" value="Glyco_trans_1_3"/>
    <property type="match status" value="2"/>
</dbReference>
<dbReference type="Gene3D" id="3.40.50.2000">
    <property type="entry name" value="Glycogen Phosphorylase B"/>
    <property type="match status" value="1"/>
</dbReference>
<accession>A0AAU9CL97</accession>
<evidence type="ECO:0008006" key="3">
    <source>
        <dbReference type="Google" id="ProtNLM"/>
    </source>
</evidence>
<keyword evidence="2" id="KW-1185">Reference proteome</keyword>
<proteinExistence type="predicted"/>
<reference evidence="2" key="1">
    <citation type="journal article" date="2024" name="Int. J. Syst. Evol. Microbiol.">
        <title>Methylomarinovum tepidoasis sp. nov., a moderately thermophilic methanotroph of the family Methylothermaceae isolated from a deep-sea hydrothermal field.</title>
        <authorList>
            <person name="Hirayama H."/>
            <person name="Takaki Y."/>
            <person name="Abe M."/>
            <person name="Miyazaki M."/>
            <person name="Uematsu K."/>
            <person name="Matsui Y."/>
            <person name="Takai K."/>
        </authorList>
    </citation>
    <scope>NUCLEOTIDE SEQUENCE [LARGE SCALE GENOMIC DNA]</scope>
    <source>
        <strain evidence="2">IT-9</strain>
    </source>
</reference>
<dbReference type="AlphaFoldDB" id="A0AAU9CL97"/>
<gene>
    <name evidence="1" type="ORF">MIT9_P0192</name>
</gene>
<dbReference type="SUPFAM" id="SSF53756">
    <property type="entry name" value="UDP-Glycosyltransferase/glycogen phosphorylase"/>
    <property type="match status" value="1"/>
</dbReference>
<protein>
    <recommendedName>
        <fullName evidence="3">Glycosyltransferase</fullName>
    </recommendedName>
</protein>
<dbReference type="EMBL" id="AP024714">
    <property type="protein sequence ID" value="BCX80618.1"/>
    <property type="molecule type" value="Genomic_DNA"/>
</dbReference>
<dbReference type="RefSeq" id="WP_317705586.1">
    <property type="nucleotide sequence ID" value="NZ_AP024714.1"/>
</dbReference>
<evidence type="ECO:0000313" key="1">
    <source>
        <dbReference type="EMBL" id="BCX80618.1"/>
    </source>
</evidence>
<evidence type="ECO:0000313" key="2">
    <source>
        <dbReference type="Proteomes" id="UP001321825"/>
    </source>
</evidence>
<dbReference type="InterPro" id="IPR005262">
    <property type="entry name" value="MJ1255-like"/>
</dbReference>